<dbReference type="eggNOG" id="COG1519">
    <property type="taxonomic scope" value="Bacteria"/>
</dbReference>
<evidence type="ECO:0000313" key="12">
    <source>
        <dbReference type="EMBL" id="EJF75392.1"/>
    </source>
</evidence>
<evidence type="ECO:0000256" key="3">
    <source>
        <dbReference type="ARBA" id="ARBA00012621"/>
    </source>
</evidence>
<dbReference type="EC" id="2.4.99.12" evidence="3 10"/>
<evidence type="ECO:0000259" key="11">
    <source>
        <dbReference type="Pfam" id="PF04413"/>
    </source>
</evidence>
<evidence type="ECO:0000256" key="5">
    <source>
        <dbReference type="ARBA" id="ARBA00022679"/>
    </source>
</evidence>
<keyword evidence="10" id="KW-1003">Cell membrane</keyword>
<proteinExistence type="inferred from homology"/>
<dbReference type="Pfam" id="PF04413">
    <property type="entry name" value="Glycos_transf_N"/>
    <property type="match status" value="1"/>
</dbReference>
<comment type="function">
    <text evidence="1 10">Involved in lipopolysaccharide (LPS) biosynthesis. Catalyzes the transfer of 3-deoxy-D-manno-octulosonate (Kdo) residue(s) from CMP-Kdo to lipid IV(A), the tetraacyldisaccharide-1,4'-bisphosphate precursor of lipid A.</text>
</comment>
<feature type="site" description="Transition state stabilizer" evidence="9">
    <location>
        <position position="156"/>
    </location>
</feature>
<dbReference type="InterPro" id="IPR039901">
    <property type="entry name" value="Kdotransferase"/>
</dbReference>
<dbReference type="Gene3D" id="3.40.50.11720">
    <property type="entry name" value="3-Deoxy-D-manno-octulosonic-acid transferase, N-terminal domain"/>
    <property type="match status" value="1"/>
</dbReference>
<dbReference type="PANTHER" id="PTHR42755">
    <property type="entry name" value="3-DEOXY-MANNO-OCTULOSONATE CYTIDYLYLTRANSFERASE"/>
    <property type="match status" value="1"/>
</dbReference>
<keyword evidence="10" id="KW-0812">Transmembrane</keyword>
<comment type="similarity">
    <text evidence="10">Belongs to the glycosyltransferase group 1 family.</text>
</comment>
<name>J1IUZ7_9HYPH</name>
<dbReference type="InterPro" id="IPR038107">
    <property type="entry name" value="Glycos_transf_N_sf"/>
</dbReference>
<dbReference type="AlphaFoldDB" id="J1IUZ7"/>
<accession>J1IUZ7</accession>
<dbReference type="GO" id="GO:0005886">
    <property type="term" value="C:plasma membrane"/>
    <property type="evidence" value="ECO:0007669"/>
    <property type="project" value="UniProtKB-SubCell"/>
</dbReference>
<keyword evidence="5 10" id="KW-0808">Transferase</keyword>
<feature type="transmembrane region" description="Helical" evidence="10">
    <location>
        <begin position="31"/>
        <end position="50"/>
    </location>
</feature>
<evidence type="ECO:0000256" key="4">
    <source>
        <dbReference type="ARBA" id="ARBA00019077"/>
    </source>
</evidence>
<evidence type="ECO:0000256" key="9">
    <source>
        <dbReference type="PIRSR" id="PIRSR639901-2"/>
    </source>
</evidence>
<dbReference type="PATRIC" id="fig|1094551.3.peg.956"/>
<comment type="pathway">
    <text evidence="2 10">Bacterial outer membrane biogenesis; LPS core biosynthesis.</text>
</comment>
<evidence type="ECO:0000256" key="6">
    <source>
        <dbReference type="ARBA" id="ARBA00031445"/>
    </source>
</evidence>
<evidence type="ECO:0000256" key="10">
    <source>
        <dbReference type="RuleBase" id="RU365103"/>
    </source>
</evidence>
<comment type="caution">
    <text evidence="12">The sequence shown here is derived from an EMBL/GenBank/DDBJ whole genome shotgun (WGS) entry which is preliminary data.</text>
</comment>
<organism evidence="12 13">
    <name type="scientific">Bartonella alsatica IBS 382</name>
    <dbReference type="NCBI Taxonomy" id="1094551"/>
    <lineage>
        <taxon>Bacteria</taxon>
        <taxon>Pseudomonadati</taxon>
        <taxon>Pseudomonadota</taxon>
        <taxon>Alphaproteobacteria</taxon>
        <taxon>Hyphomicrobiales</taxon>
        <taxon>Bartonellaceae</taxon>
        <taxon>Bartonella</taxon>
    </lineage>
</organism>
<dbReference type="SUPFAM" id="SSF53756">
    <property type="entry name" value="UDP-Glycosyltransferase/glycogen phosphorylase"/>
    <property type="match status" value="1"/>
</dbReference>
<dbReference type="UniPathway" id="UPA00958"/>
<sequence>MNRLIKKFTDDSKQVNEMVLRMEIKAQAAFLIYRMIGFCLRPVVPFYLFLRTVRGKEEWGRQKERLGKSHKARPQSPLIWLHAASVGETLALVPLIDYILSLGINVLLTTGTVTSSTLVKKQFGNRLIHQYAPLDLDLAVHRFINHWKPDLTLICESEIWPLRIKELAKMGIPQILVNAHMSERSFKAWQKRPVLAKYIFKHIDLAIGQNERDVAYYHALGVKSVALSGNLKADVLPAENQALLTHYRNAIGNRPVWAAVSTHEGEEEIAFEVHKILKNYLPDLLTIIVPRHPQRLEDLIKKCNNKSLRFIRRSSNVVPDANTDVFWGDTIGEMGLFLRLSKVSFIGKSLCGNGGHNPLELALFGSAILTGPHVSNFQEMFEQFLMREAAYMIQDTKQLAIQVYRLLTNEVLRQEMIDKAYEIATSMAGALERTLKVLEPFLQPLVIQTGLSRYRGKYAY</sequence>
<keyword evidence="10" id="KW-0472">Membrane</keyword>
<dbReference type="InterPro" id="IPR007507">
    <property type="entry name" value="Glycos_transf_N"/>
</dbReference>
<evidence type="ECO:0000313" key="13">
    <source>
        <dbReference type="Proteomes" id="UP000008761"/>
    </source>
</evidence>
<keyword evidence="10" id="KW-1133">Transmembrane helix</keyword>
<dbReference type="STRING" id="1094551.MEC_00868"/>
<evidence type="ECO:0000256" key="8">
    <source>
        <dbReference type="PIRSR" id="PIRSR639901-1"/>
    </source>
</evidence>
<evidence type="ECO:0000256" key="2">
    <source>
        <dbReference type="ARBA" id="ARBA00004713"/>
    </source>
</evidence>
<dbReference type="Gene3D" id="3.40.50.2000">
    <property type="entry name" value="Glycogen Phosphorylase B"/>
    <property type="match status" value="1"/>
</dbReference>
<feature type="active site" description="Proton acceptor" evidence="8">
    <location>
        <position position="88"/>
    </location>
</feature>
<feature type="site" description="Transition state stabilizer" evidence="9">
    <location>
        <position position="232"/>
    </location>
</feature>
<dbReference type="EMBL" id="AIME01000004">
    <property type="protein sequence ID" value="EJF75392.1"/>
    <property type="molecule type" value="Genomic_DNA"/>
</dbReference>
<evidence type="ECO:0000256" key="1">
    <source>
        <dbReference type="ARBA" id="ARBA00003394"/>
    </source>
</evidence>
<dbReference type="NCBIfam" id="NF004387">
    <property type="entry name" value="PRK05749.1-3"/>
    <property type="match status" value="1"/>
</dbReference>
<evidence type="ECO:0000256" key="7">
    <source>
        <dbReference type="ARBA" id="ARBA00049183"/>
    </source>
</evidence>
<dbReference type="GO" id="GO:0009244">
    <property type="term" value="P:lipopolysaccharide core region biosynthetic process"/>
    <property type="evidence" value="ECO:0007669"/>
    <property type="project" value="UniProtKB-UniRule"/>
</dbReference>
<feature type="domain" description="3-deoxy-D-manno-octulosonic-acid transferase N-terminal" evidence="11">
    <location>
        <begin position="62"/>
        <end position="234"/>
    </location>
</feature>
<dbReference type="GO" id="GO:0009245">
    <property type="term" value="P:lipid A biosynthetic process"/>
    <property type="evidence" value="ECO:0007669"/>
    <property type="project" value="TreeGrafter"/>
</dbReference>
<dbReference type="HOGENOM" id="CLU_036146_1_1_5"/>
<comment type="subcellular location">
    <subcellularLocation>
        <location evidence="10">Cell membrane</location>
    </subcellularLocation>
</comment>
<keyword evidence="10" id="KW-0448">Lipopolysaccharide biosynthesis</keyword>
<comment type="catalytic activity">
    <reaction evidence="7 10">
        <text>lipid IVA (E. coli) + CMP-3-deoxy-beta-D-manno-octulosonate = alpha-Kdo-(2-&gt;6)-lipid IVA (E. coli) + CMP + H(+)</text>
        <dbReference type="Rhea" id="RHEA:28066"/>
        <dbReference type="ChEBI" id="CHEBI:15378"/>
        <dbReference type="ChEBI" id="CHEBI:58603"/>
        <dbReference type="ChEBI" id="CHEBI:60364"/>
        <dbReference type="ChEBI" id="CHEBI:60377"/>
        <dbReference type="ChEBI" id="CHEBI:85987"/>
        <dbReference type="EC" id="2.4.99.12"/>
    </reaction>
</comment>
<dbReference type="GO" id="GO:0043842">
    <property type="term" value="F:Kdo transferase activity"/>
    <property type="evidence" value="ECO:0007669"/>
    <property type="project" value="UniProtKB-EC"/>
</dbReference>
<dbReference type="PANTHER" id="PTHR42755:SF1">
    <property type="entry name" value="3-DEOXY-D-MANNO-OCTULOSONIC ACID TRANSFERASE, MITOCHONDRIAL-RELATED"/>
    <property type="match status" value="1"/>
</dbReference>
<gene>
    <name evidence="12" type="ORF">MEC_00868</name>
</gene>
<reference evidence="12 13" key="1">
    <citation type="submission" date="2012-03" db="EMBL/GenBank/DDBJ databases">
        <title>The Genome Sequence of Bartonella alsatica IBS 382.</title>
        <authorList>
            <consortium name="The Broad Institute Genome Sequencing Platform"/>
            <consortium name="The Broad Institute Genome Sequencing Center for Infectious Disease"/>
            <person name="Feldgarden M."/>
            <person name="Kirby J."/>
            <person name="Kosoy M."/>
            <person name="Birtles R."/>
            <person name="Probert W.S."/>
            <person name="Chiaraviglio L."/>
            <person name="Young S.K."/>
            <person name="Zeng Q."/>
            <person name="Gargeya S."/>
            <person name="Fitzgerald M."/>
            <person name="Haas B."/>
            <person name="Abouelleil A."/>
            <person name="Alvarado L."/>
            <person name="Arachchi H.M."/>
            <person name="Berlin A."/>
            <person name="Chapman S.B."/>
            <person name="Gearin G."/>
            <person name="Goldberg J."/>
            <person name="Griggs A."/>
            <person name="Gujja S."/>
            <person name="Hansen M."/>
            <person name="Heiman D."/>
            <person name="Howarth C."/>
            <person name="Larimer J."/>
            <person name="Lui A."/>
            <person name="MacDonald P.J.P."/>
            <person name="McCowen C."/>
            <person name="Montmayeur A."/>
            <person name="Murphy C."/>
            <person name="Neiman D."/>
            <person name="Pearson M."/>
            <person name="Priest M."/>
            <person name="Roberts A."/>
            <person name="Saif S."/>
            <person name="Shea T."/>
            <person name="Sisk P."/>
            <person name="Stolte C."/>
            <person name="Sykes S."/>
            <person name="Wortman J."/>
            <person name="Nusbaum C."/>
            <person name="Birren B."/>
        </authorList>
    </citation>
    <scope>NUCLEOTIDE SEQUENCE [LARGE SCALE GENOMIC DNA]</scope>
    <source>
        <strain evidence="12 13">IBS 382</strain>
    </source>
</reference>
<dbReference type="Proteomes" id="UP000008761">
    <property type="component" value="Unassembled WGS sequence"/>
</dbReference>
<protein>
    <recommendedName>
        <fullName evidence="4 10">3-deoxy-D-manno-octulosonic acid transferase</fullName>
        <shortName evidence="10">Kdo transferase</shortName>
        <ecNumber evidence="3 10">2.4.99.12</ecNumber>
    </recommendedName>
    <alternativeName>
        <fullName evidence="6 10">Lipid IV(A) 3-deoxy-D-manno-octulosonic acid transferase</fullName>
    </alternativeName>
</protein>